<feature type="non-terminal residue" evidence="1">
    <location>
        <position position="56"/>
    </location>
</feature>
<evidence type="ECO:0000313" key="1">
    <source>
        <dbReference type="EMBL" id="KAJ9600243.1"/>
    </source>
</evidence>
<evidence type="ECO:0000313" key="2">
    <source>
        <dbReference type="Proteomes" id="UP001233999"/>
    </source>
</evidence>
<reference evidence="1" key="1">
    <citation type="journal article" date="2023" name="IScience">
        <title>Live-bearing cockroach genome reveals convergent evolutionary mechanisms linked to viviparity in insects and beyond.</title>
        <authorList>
            <person name="Fouks B."/>
            <person name="Harrison M.C."/>
            <person name="Mikhailova A.A."/>
            <person name="Marchal E."/>
            <person name="English S."/>
            <person name="Carruthers M."/>
            <person name="Jennings E.C."/>
            <person name="Chiamaka E.L."/>
            <person name="Frigard R.A."/>
            <person name="Pippel M."/>
            <person name="Attardo G.M."/>
            <person name="Benoit J.B."/>
            <person name="Bornberg-Bauer E."/>
            <person name="Tobe S.S."/>
        </authorList>
    </citation>
    <scope>NUCLEOTIDE SEQUENCE</scope>
    <source>
        <strain evidence="1">Stay&amp;Tobe</strain>
    </source>
</reference>
<sequence>DCGESLPRKFSTTNTKPFQASLSLRKFSTNVFETFSFLAQCFGEFDGLFITLALPT</sequence>
<accession>A0AAD8AJC4</accession>
<dbReference type="AlphaFoldDB" id="A0AAD8AJC4"/>
<protein>
    <submittedName>
        <fullName evidence="1">Uncharacterized protein</fullName>
    </submittedName>
</protein>
<gene>
    <name evidence="1" type="ORF">L9F63_009468</name>
</gene>
<comment type="caution">
    <text evidence="1">The sequence shown here is derived from an EMBL/GenBank/DDBJ whole genome shotgun (WGS) entry which is preliminary data.</text>
</comment>
<keyword evidence="2" id="KW-1185">Reference proteome</keyword>
<organism evidence="1 2">
    <name type="scientific">Diploptera punctata</name>
    <name type="common">Pacific beetle cockroach</name>
    <dbReference type="NCBI Taxonomy" id="6984"/>
    <lineage>
        <taxon>Eukaryota</taxon>
        <taxon>Metazoa</taxon>
        <taxon>Ecdysozoa</taxon>
        <taxon>Arthropoda</taxon>
        <taxon>Hexapoda</taxon>
        <taxon>Insecta</taxon>
        <taxon>Pterygota</taxon>
        <taxon>Neoptera</taxon>
        <taxon>Polyneoptera</taxon>
        <taxon>Dictyoptera</taxon>
        <taxon>Blattodea</taxon>
        <taxon>Blaberoidea</taxon>
        <taxon>Blaberidae</taxon>
        <taxon>Diplopterinae</taxon>
        <taxon>Diploptera</taxon>
    </lineage>
</organism>
<dbReference type="Proteomes" id="UP001233999">
    <property type="component" value="Unassembled WGS sequence"/>
</dbReference>
<dbReference type="EMBL" id="JASPKZ010000436">
    <property type="protein sequence ID" value="KAJ9600243.1"/>
    <property type="molecule type" value="Genomic_DNA"/>
</dbReference>
<name>A0AAD8AJC4_DIPPU</name>
<feature type="non-terminal residue" evidence="1">
    <location>
        <position position="1"/>
    </location>
</feature>
<reference evidence="1" key="2">
    <citation type="submission" date="2023-05" db="EMBL/GenBank/DDBJ databases">
        <authorList>
            <person name="Fouks B."/>
        </authorList>
    </citation>
    <scope>NUCLEOTIDE SEQUENCE</scope>
    <source>
        <strain evidence="1">Stay&amp;Tobe</strain>
        <tissue evidence="1">Testes</tissue>
    </source>
</reference>
<proteinExistence type="predicted"/>